<dbReference type="GO" id="GO:0008270">
    <property type="term" value="F:zinc ion binding"/>
    <property type="evidence" value="ECO:0007669"/>
    <property type="project" value="UniProtKB-KW"/>
</dbReference>
<dbReference type="Gene3D" id="4.10.60.10">
    <property type="entry name" value="Zinc finger, CCHC-type"/>
    <property type="match status" value="1"/>
</dbReference>
<dbReference type="GeneID" id="120105588"/>
<dbReference type="AlphaFoldDB" id="A0A8B8ZIV2"/>
<dbReference type="SMART" id="SM00343">
    <property type="entry name" value="ZnF_C2HC"/>
    <property type="match status" value="1"/>
</dbReference>
<gene>
    <name evidence="5" type="primary">LOC120105588</name>
</gene>
<feature type="compositionally biased region" description="Polar residues" evidence="2">
    <location>
        <begin position="282"/>
        <end position="299"/>
    </location>
</feature>
<dbReference type="PANTHER" id="PTHR47592">
    <property type="entry name" value="PBF68 PROTEIN"/>
    <property type="match status" value="1"/>
</dbReference>
<name>A0A8B8ZIV2_PHODC</name>
<protein>
    <submittedName>
        <fullName evidence="5">Uncharacterized protein LOC120105588</fullName>
    </submittedName>
</protein>
<dbReference type="InterPro" id="IPR001878">
    <property type="entry name" value="Znf_CCHC"/>
</dbReference>
<accession>A0A8B8ZIV2</accession>
<evidence type="ECO:0000313" key="4">
    <source>
        <dbReference type="Proteomes" id="UP000228380"/>
    </source>
</evidence>
<dbReference type="Pfam" id="PF14223">
    <property type="entry name" value="Retrotran_gag_2"/>
    <property type="match status" value="1"/>
</dbReference>
<dbReference type="GO" id="GO:0003676">
    <property type="term" value="F:nucleic acid binding"/>
    <property type="evidence" value="ECO:0007669"/>
    <property type="project" value="InterPro"/>
</dbReference>
<dbReference type="PROSITE" id="PS50158">
    <property type="entry name" value="ZF_CCHC"/>
    <property type="match status" value="1"/>
</dbReference>
<reference evidence="5" key="1">
    <citation type="submission" date="2025-08" db="UniProtKB">
        <authorList>
            <consortium name="RefSeq"/>
        </authorList>
    </citation>
    <scope>IDENTIFICATION</scope>
    <source>
        <tissue evidence="5">Young leaves</tissue>
    </source>
</reference>
<sequence length="307" mass="35358">MANASDPVPPEKFNGNNFKRWRQKMEIFLTTLGLFSIIFDSPPNEEENEPARTCNLEEFKKKDYLCRGRILSYLTDPLFDVYCTFKTSKEIWDDLNKKYGIQDAGMDKYAASQFLSYKMVDTKPVVDQAHELTVIYHELGLRGMGITESLQVACTIDKLPPSWKDFGLSLKHKTEDMTMKTLLSAIRIQEQHLEKDNEQLMNPELLTKVNFVEGQNKTHKFKNSKFEKGGPRNKRKLMKPKYHINKNDRKPICYNCGKLGHMARVCRMKKKKYQNYEHAPSQPANPQTNMVLSSTGPTSTDDRSGAA</sequence>
<evidence type="ECO:0000256" key="2">
    <source>
        <dbReference type="SAM" id="MobiDB-lite"/>
    </source>
</evidence>
<dbReference type="RefSeq" id="XP_038974101.1">
    <property type="nucleotide sequence ID" value="XM_039118173.1"/>
</dbReference>
<keyword evidence="4" id="KW-1185">Reference proteome</keyword>
<evidence type="ECO:0000259" key="3">
    <source>
        <dbReference type="PROSITE" id="PS50158"/>
    </source>
</evidence>
<proteinExistence type="predicted"/>
<evidence type="ECO:0000256" key="1">
    <source>
        <dbReference type="PROSITE-ProRule" id="PRU00047"/>
    </source>
</evidence>
<dbReference type="InterPro" id="IPR036875">
    <property type="entry name" value="Znf_CCHC_sf"/>
</dbReference>
<keyword evidence="1" id="KW-0862">Zinc</keyword>
<dbReference type="SUPFAM" id="SSF57756">
    <property type="entry name" value="Retrovirus zinc finger-like domains"/>
    <property type="match status" value="1"/>
</dbReference>
<keyword evidence="1" id="KW-0479">Metal-binding</keyword>
<dbReference type="Pfam" id="PF00098">
    <property type="entry name" value="zf-CCHC"/>
    <property type="match status" value="1"/>
</dbReference>
<feature type="domain" description="CCHC-type" evidence="3">
    <location>
        <begin position="253"/>
        <end position="267"/>
    </location>
</feature>
<evidence type="ECO:0000313" key="5">
    <source>
        <dbReference type="RefSeq" id="XP_038974101.1"/>
    </source>
</evidence>
<dbReference type="PANTHER" id="PTHR47592:SF27">
    <property type="entry name" value="OS08G0421700 PROTEIN"/>
    <property type="match status" value="1"/>
</dbReference>
<dbReference type="Proteomes" id="UP000228380">
    <property type="component" value="Unplaced"/>
</dbReference>
<feature type="region of interest" description="Disordered" evidence="2">
    <location>
        <begin position="274"/>
        <end position="307"/>
    </location>
</feature>
<dbReference type="KEGG" id="pda:120105588"/>
<organism evidence="4 5">
    <name type="scientific">Phoenix dactylifera</name>
    <name type="common">Date palm</name>
    <dbReference type="NCBI Taxonomy" id="42345"/>
    <lineage>
        <taxon>Eukaryota</taxon>
        <taxon>Viridiplantae</taxon>
        <taxon>Streptophyta</taxon>
        <taxon>Embryophyta</taxon>
        <taxon>Tracheophyta</taxon>
        <taxon>Spermatophyta</taxon>
        <taxon>Magnoliopsida</taxon>
        <taxon>Liliopsida</taxon>
        <taxon>Arecaceae</taxon>
        <taxon>Coryphoideae</taxon>
        <taxon>Phoeniceae</taxon>
        <taxon>Phoenix</taxon>
    </lineage>
</organism>
<keyword evidence="1" id="KW-0863">Zinc-finger</keyword>